<dbReference type="VEuPathDB" id="FungiDB:CPUR_06350"/>
<sequence>MPTSVNMGASIAQENSRKSLCQKSPKAGSSISRTSGPCFSKSNINDSERTLVDAMETGNKPACGPDGQRQRQLSSFSASSDEGQAQSMDDNRTKYQGSIKRRVDYCVVEDDQVAVELGNYTGVWAGDTGESVPQVRSRYFGDHIHQNAYHRHQHKS</sequence>
<dbReference type="EMBL" id="CAGA01000042">
    <property type="protein sequence ID" value="CCE32490.1"/>
    <property type="molecule type" value="Genomic_DNA"/>
</dbReference>
<dbReference type="eggNOG" id="ENOG502T625">
    <property type="taxonomic scope" value="Eukaryota"/>
</dbReference>
<feature type="compositionally biased region" description="Polar residues" evidence="1">
    <location>
        <begin position="1"/>
        <end position="45"/>
    </location>
</feature>
<dbReference type="AlphaFoldDB" id="M1W9J4"/>
<feature type="compositionally biased region" description="Polar residues" evidence="1">
    <location>
        <begin position="70"/>
        <end position="88"/>
    </location>
</feature>
<protein>
    <submittedName>
        <fullName evidence="2">Uncharacterized protein</fullName>
    </submittedName>
</protein>
<name>M1W9J4_CLAP2</name>
<dbReference type="OrthoDB" id="2988756at2759"/>
<accession>M1W9J4</accession>
<keyword evidence="3" id="KW-1185">Reference proteome</keyword>
<proteinExistence type="predicted"/>
<dbReference type="Proteomes" id="UP000016801">
    <property type="component" value="Unassembled WGS sequence"/>
</dbReference>
<dbReference type="PhylomeDB" id="M1W9J4"/>
<organism evidence="2 3">
    <name type="scientific">Claviceps purpurea (strain 20.1)</name>
    <name type="common">Ergot fungus</name>
    <name type="synonym">Sphacelia segetum</name>
    <dbReference type="NCBI Taxonomy" id="1111077"/>
    <lineage>
        <taxon>Eukaryota</taxon>
        <taxon>Fungi</taxon>
        <taxon>Dikarya</taxon>
        <taxon>Ascomycota</taxon>
        <taxon>Pezizomycotina</taxon>
        <taxon>Sordariomycetes</taxon>
        <taxon>Hypocreomycetidae</taxon>
        <taxon>Hypocreales</taxon>
        <taxon>Clavicipitaceae</taxon>
        <taxon>Claviceps</taxon>
    </lineage>
</organism>
<comment type="caution">
    <text evidence="2">The sequence shown here is derived from an EMBL/GenBank/DDBJ whole genome shotgun (WGS) entry which is preliminary data.</text>
</comment>
<evidence type="ECO:0000313" key="3">
    <source>
        <dbReference type="Proteomes" id="UP000016801"/>
    </source>
</evidence>
<feature type="region of interest" description="Disordered" evidence="1">
    <location>
        <begin position="1"/>
        <end position="94"/>
    </location>
</feature>
<reference evidence="2 3" key="1">
    <citation type="journal article" date="2013" name="PLoS Genet.">
        <title>Plant-symbiotic fungi as chemical engineers: Multi-genome analysis of the Clavicipitaceae reveals dynamics of alkaloid loci.</title>
        <authorList>
            <person name="Schardl C.L."/>
            <person name="Young C.A."/>
            <person name="Hesse U."/>
            <person name="Amyotte S.G."/>
            <person name="Andreeva K."/>
            <person name="Calie P.J."/>
            <person name="Fleetwood D.J."/>
            <person name="Haws D.C."/>
            <person name="Moore N."/>
            <person name="Oeser B."/>
            <person name="Panaccione D.G."/>
            <person name="Schweri K.K."/>
            <person name="Voisey C.R."/>
            <person name="Farman M.L."/>
            <person name="Jaromczyk J.W."/>
            <person name="Roe B.A."/>
            <person name="O'Sullivan D.M."/>
            <person name="Scott B."/>
            <person name="Tudzynski P."/>
            <person name="An Z."/>
            <person name="Arnaoudova E.G."/>
            <person name="Bullock C.T."/>
            <person name="Charlton N.D."/>
            <person name="Chen L."/>
            <person name="Cox M."/>
            <person name="Dinkins R.D."/>
            <person name="Florea S."/>
            <person name="Glenn A.E."/>
            <person name="Gordon A."/>
            <person name="Gueldener U."/>
            <person name="Harris D.R."/>
            <person name="Hollin W."/>
            <person name="Jaromczyk J."/>
            <person name="Johnson R.D."/>
            <person name="Khan A.K."/>
            <person name="Leistner E."/>
            <person name="Leuchtmann A."/>
            <person name="Li C."/>
            <person name="Liu J."/>
            <person name="Liu J."/>
            <person name="Liu M."/>
            <person name="Mace W."/>
            <person name="Machado C."/>
            <person name="Nagabhyru P."/>
            <person name="Pan J."/>
            <person name="Schmid J."/>
            <person name="Sugawara K."/>
            <person name="Steiner U."/>
            <person name="Takach J.E."/>
            <person name="Tanaka E."/>
            <person name="Webb J.S."/>
            <person name="Wilson E.V."/>
            <person name="Wiseman J.L."/>
            <person name="Yoshida R."/>
            <person name="Zeng Z."/>
        </authorList>
    </citation>
    <scope>NUCLEOTIDE SEQUENCE [LARGE SCALE GENOMIC DNA]</scope>
    <source>
        <strain evidence="2 3">20.1</strain>
    </source>
</reference>
<evidence type="ECO:0000256" key="1">
    <source>
        <dbReference type="SAM" id="MobiDB-lite"/>
    </source>
</evidence>
<evidence type="ECO:0000313" key="2">
    <source>
        <dbReference type="EMBL" id="CCE32490.1"/>
    </source>
</evidence>
<gene>
    <name evidence="2" type="ORF">CPUR_06350</name>
</gene>
<dbReference type="HOGENOM" id="CLU_1723698_0_0_1"/>